<comment type="caution">
    <text evidence="2">The sequence shown here is derived from an EMBL/GenBank/DDBJ whole genome shotgun (WGS) entry which is preliminary data.</text>
</comment>
<organism evidence="2 3">
    <name type="scientific">Venturia nashicola</name>
    <dbReference type="NCBI Taxonomy" id="86259"/>
    <lineage>
        <taxon>Eukaryota</taxon>
        <taxon>Fungi</taxon>
        <taxon>Dikarya</taxon>
        <taxon>Ascomycota</taxon>
        <taxon>Pezizomycotina</taxon>
        <taxon>Dothideomycetes</taxon>
        <taxon>Pleosporomycetidae</taxon>
        <taxon>Venturiales</taxon>
        <taxon>Venturiaceae</taxon>
        <taxon>Venturia</taxon>
    </lineage>
</organism>
<reference evidence="2 3" key="1">
    <citation type="submission" date="2019-04" db="EMBL/GenBank/DDBJ databases">
        <title>High contiguity whole genome sequence and gene annotation resource for two Venturia nashicola isolates.</title>
        <authorList>
            <person name="Prokchorchik M."/>
            <person name="Won K."/>
            <person name="Lee Y."/>
            <person name="Choi E.D."/>
            <person name="Segonzac C."/>
            <person name="Sohn K.H."/>
        </authorList>
    </citation>
    <scope>NUCLEOTIDE SEQUENCE [LARGE SCALE GENOMIC DNA]</scope>
    <source>
        <strain evidence="2 3">PRI2</strain>
    </source>
</reference>
<dbReference type="AlphaFoldDB" id="A0A4Z1NHQ7"/>
<protein>
    <submittedName>
        <fullName evidence="2">Uncharacterized protein</fullName>
    </submittedName>
</protein>
<gene>
    <name evidence="2" type="ORF">E6O75_ATG10190</name>
</gene>
<feature type="region of interest" description="Disordered" evidence="1">
    <location>
        <begin position="1"/>
        <end position="20"/>
    </location>
</feature>
<dbReference type="EMBL" id="SNSC02000027">
    <property type="protein sequence ID" value="TID13330.1"/>
    <property type="molecule type" value="Genomic_DNA"/>
</dbReference>
<feature type="compositionally biased region" description="Polar residues" evidence="1">
    <location>
        <begin position="1"/>
        <end position="14"/>
    </location>
</feature>
<evidence type="ECO:0000313" key="3">
    <source>
        <dbReference type="Proteomes" id="UP000298493"/>
    </source>
</evidence>
<dbReference type="Proteomes" id="UP000298493">
    <property type="component" value="Unassembled WGS sequence"/>
</dbReference>
<proteinExistence type="predicted"/>
<evidence type="ECO:0000313" key="2">
    <source>
        <dbReference type="EMBL" id="TID13330.1"/>
    </source>
</evidence>
<accession>A0A4Z1NHQ7</accession>
<name>A0A4Z1NHQ7_9PEZI</name>
<sequence length="69" mass="7881">MTPQTASQTQTIQTRPRRPLIDSLYQTISFPSLQRTQPHKQTSCHVARWLQESNNLPGALQGIYMRGSQ</sequence>
<evidence type="ECO:0000256" key="1">
    <source>
        <dbReference type="SAM" id="MobiDB-lite"/>
    </source>
</evidence>
<keyword evidence="3" id="KW-1185">Reference proteome</keyword>